<dbReference type="GO" id="GO:0006401">
    <property type="term" value="P:RNA catabolic process"/>
    <property type="evidence" value="ECO:0007669"/>
    <property type="project" value="TreeGrafter"/>
</dbReference>
<comment type="similarity">
    <text evidence="1 2">Belongs to the RNase T2 family.</text>
</comment>
<dbReference type="GO" id="GO:0033897">
    <property type="term" value="F:ribonuclease T2 activity"/>
    <property type="evidence" value="ECO:0007669"/>
    <property type="project" value="InterPro"/>
</dbReference>
<dbReference type="AlphaFoldDB" id="A0AB40BCH6"/>
<dbReference type="GO" id="GO:0005576">
    <property type="term" value="C:extracellular region"/>
    <property type="evidence" value="ECO:0007669"/>
    <property type="project" value="TreeGrafter"/>
</dbReference>
<name>A0AB40BCH6_DIOCR</name>
<accession>A0AB40BCH6</accession>
<dbReference type="GO" id="GO:0003723">
    <property type="term" value="F:RNA binding"/>
    <property type="evidence" value="ECO:0007669"/>
    <property type="project" value="InterPro"/>
</dbReference>
<organism evidence="3 4">
    <name type="scientific">Dioscorea cayennensis subsp. rotundata</name>
    <name type="common">White Guinea yam</name>
    <name type="synonym">Dioscorea rotundata</name>
    <dbReference type="NCBI Taxonomy" id="55577"/>
    <lineage>
        <taxon>Eukaryota</taxon>
        <taxon>Viridiplantae</taxon>
        <taxon>Streptophyta</taxon>
        <taxon>Embryophyta</taxon>
        <taxon>Tracheophyta</taxon>
        <taxon>Spermatophyta</taxon>
        <taxon>Magnoliopsida</taxon>
        <taxon>Liliopsida</taxon>
        <taxon>Dioscoreales</taxon>
        <taxon>Dioscoreaceae</taxon>
        <taxon>Dioscorea</taxon>
    </lineage>
</organism>
<keyword evidence="3" id="KW-1185">Reference proteome</keyword>
<evidence type="ECO:0000256" key="1">
    <source>
        <dbReference type="ARBA" id="ARBA00007469"/>
    </source>
</evidence>
<dbReference type="SUPFAM" id="SSF55895">
    <property type="entry name" value="Ribonuclease Rh-like"/>
    <property type="match status" value="1"/>
</dbReference>
<dbReference type="Pfam" id="PF00445">
    <property type="entry name" value="Ribonuclease_T2"/>
    <property type="match status" value="1"/>
</dbReference>
<dbReference type="Gene3D" id="3.90.730.10">
    <property type="entry name" value="Ribonuclease T2-like"/>
    <property type="match status" value="1"/>
</dbReference>
<evidence type="ECO:0000313" key="3">
    <source>
        <dbReference type="Proteomes" id="UP001515500"/>
    </source>
</evidence>
<reference evidence="4" key="1">
    <citation type="submission" date="2025-08" db="UniProtKB">
        <authorList>
            <consortium name="RefSeq"/>
        </authorList>
    </citation>
    <scope>IDENTIFICATION</scope>
</reference>
<dbReference type="Proteomes" id="UP001515500">
    <property type="component" value="Chromosome 5"/>
</dbReference>
<dbReference type="GeneID" id="120261123"/>
<evidence type="ECO:0000313" key="4">
    <source>
        <dbReference type="RefSeq" id="XP_039124779.1"/>
    </source>
</evidence>
<protein>
    <submittedName>
        <fullName evidence="4">Ribonuclease 3-like</fullName>
    </submittedName>
</protein>
<dbReference type="PANTHER" id="PTHR11240:SF57">
    <property type="entry name" value="OS09G0538000 PROTEIN"/>
    <property type="match status" value="1"/>
</dbReference>
<dbReference type="InterPro" id="IPR001568">
    <property type="entry name" value="RNase_T2-like"/>
</dbReference>
<sequence length="263" mass="29470">MAAKSRSETIPMLVLFISILCLYFPVKTTAAVDLLYVTLKWPGTLYESGQCCMPTTGSPAEDFLIDDIKTYDSGTGQFVKNCDPSCRFSINKMHDLITDLYSYWSDLSCPCNNGLQNWKNTWCTYGNCSSLSQHDYFQTALNISRRANLLEVFEVNGIVPSTSTSYKLRNIQTALMANLGLSTHVECVQRGPFWRRTTLLSKINICVSANGKYPIGCPFDQKVVTCNGDVWIYPFASNKLKECCWPAGSGDHIDMVTEKYPAM</sequence>
<dbReference type="PANTHER" id="PTHR11240">
    <property type="entry name" value="RIBONUCLEASE T2"/>
    <property type="match status" value="1"/>
</dbReference>
<proteinExistence type="inferred from homology"/>
<gene>
    <name evidence="4" type="primary">LOC120261123</name>
</gene>
<dbReference type="RefSeq" id="XP_039124779.1">
    <property type="nucleotide sequence ID" value="XM_039268845.1"/>
</dbReference>
<evidence type="ECO:0000256" key="2">
    <source>
        <dbReference type="RuleBase" id="RU004328"/>
    </source>
</evidence>
<dbReference type="InterPro" id="IPR036430">
    <property type="entry name" value="RNase_T2-like_sf"/>
</dbReference>